<feature type="domain" description="HTH cro/C1-type" evidence="1">
    <location>
        <begin position="12"/>
        <end position="67"/>
    </location>
</feature>
<evidence type="ECO:0000313" key="2">
    <source>
        <dbReference type="EMBL" id="CUN37449.1"/>
    </source>
</evidence>
<evidence type="ECO:0000313" key="3">
    <source>
        <dbReference type="EMBL" id="RHG26428.1"/>
    </source>
</evidence>
<proteinExistence type="predicted"/>
<dbReference type="Gene3D" id="1.10.260.40">
    <property type="entry name" value="lambda repressor-like DNA-binding domains"/>
    <property type="match status" value="1"/>
</dbReference>
<evidence type="ECO:0000259" key="1">
    <source>
        <dbReference type="PROSITE" id="PS50943"/>
    </source>
</evidence>
<keyword evidence="5" id="KW-1185">Reference proteome</keyword>
<dbReference type="InterPro" id="IPR001387">
    <property type="entry name" value="Cro/C1-type_HTH"/>
</dbReference>
<dbReference type="Proteomes" id="UP000284095">
    <property type="component" value="Unassembled WGS sequence"/>
</dbReference>
<dbReference type="RefSeq" id="WP_021865326.1">
    <property type="nucleotide sequence ID" value="NZ_CYYM01000001.1"/>
</dbReference>
<dbReference type="Proteomes" id="UP000095380">
    <property type="component" value="Unassembled WGS sequence"/>
</dbReference>
<dbReference type="SUPFAM" id="SSF47413">
    <property type="entry name" value="lambda repressor-like DNA-binding domains"/>
    <property type="match status" value="1"/>
</dbReference>
<accession>A0A173WD46</accession>
<sequence>MFVNKEAVGKRILQIRKKYGYSMQKFGEIIDNAPKGSVNSWEKGVNLPNEKRLKQIATLGNMTLNELLYGSFKEYVDMLITEKLGIELPEEFTRTFYSLLEQNGFTYGDDIEIVRLVNGFLTYHNLTTKETAIFYQPTAYSGDYFDGIIQKADSSVLVCRAYADKANNTLHIIPAFENGQTEEVADFFHALKSITAPHNNNYFTSGFLTLGLALRDSKVIIYGIDEKQGTAQVIPYEYDCESDAYIQNEHLSYTRQDSFFREATKEAVYRKMQSDRSNP</sequence>
<organism evidence="2 4">
    <name type="scientific">Dorea longicatena</name>
    <dbReference type="NCBI Taxonomy" id="88431"/>
    <lineage>
        <taxon>Bacteria</taxon>
        <taxon>Bacillati</taxon>
        <taxon>Bacillota</taxon>
        <taxon>Clostridia</taxon>
        <taxon>Lachnospirales</taxon>
        <taxon>Lachnospiraceae</taxon>
        <taxon>Dorea</taxon>
    </lineage>
</organism>
<dbReference type="SMART" id="SM00530">
    <property type="entry name" value="HTH_XRE"/>
    <property type="match status" value="1"/>
</dbReference>
<gene>
    <name evidence="3" type="ORF">DW265_06465</name>
    <name evidence="2" type="ORF">ERS852408_00138</name>
</gene>
<dbReference type="EMBL" id="CYYM01000001">
    <property type="protein sequence ID" value="CUN37449.1"/>
    <property type="molecule type" value="Genomic_DNA"/>
</dbReference>
<name>A0A173WD46_9FIRM</name>
<protein>
    <submittedName>
        <fullName evidence="2">Helix-turn-helix domain</fullName>
    </submittedName>
    <submittedName>
        <fullName evidence="3">XRE family transcriptional regulator</fullName>
    </submittedName>
</protein>
<reference evidence="3 5" key="2">
    <citation type="submission" date="2018-08" db="EMBL/GenBank/DDBJ databases">
        <title>A genome reference for cultivated species of the human gut microbiota.</title>
        <authorList>
            <person name="Zou Y."/>
            <person name="Xue W."/>
            <person name="Luo G."/>
        </authorList>
    </citation>
    <scope>NUCLEOTIDE SEQUENCE [LARGE SCALE GENOMIC DNA]</scope>
    <source>
        <strain evidence="3 5">AM22-22</strain>
    </source>
</reference>
<dbReference type="InterPro" id="IPR010982">
    <property type="entry name" value="Lambda_DNA-bd_dom_sf"/>
</dbReference>
<evidence type="ECO:0000313" key="5">
    <source>
        <dbReference type="Proteomes" id="UP000284095"/>
    </source>
</evidence>
<dbReference type="GO" id="GO:0003677">
    <property type="term" value="F:DNA binding"/>
    <property type="evidence" value="ECO:0007669"/>
    <property type="project" value="InterPro"/>
</dbReference>
<dbReference type="EMBL" id="QRIC01000011">
    <property type="protein sequence ID" value="RHG26428.1"/>
    <property type="molecule type" value="Genomic_DNA"/>
</dbReference>
<dbReference type="PROSITE" id="PS50943">
    <property type="entry name" value="HTH_CROC1"/>
    <property type="match status" value="1"/>
</dbReference>
<evidence type="ECO:0000313" key="4">
    <source>
        <dbReference type="Proteomes" id="UP000095380"/>
    </source>
</evidence>
<dbReference type="CDD" id="cd00093">
    <property type="entry name" value="HTH_XRE"/>
    <property type="match status" value="1"/>
</dbReference>
<dbReference type="AlphaFoldDB" id="A0A173WD46"/>
<reference evidence="2 4" key="1">
    <citation type="submission" date="2015-09" db="EMBL/GenBank/DDBJ databases">
        <authorList>
            <consortium name="Pathogen Informatics"/>
        </authorList>
    </citation>
    <scope>NUCLEOTIDE SEQUENCE [LARGE SCALE GENOMIC DNA]</scope>
    <source>
        <strain evidence="2 4">2789STDY5608851</strain>
    </source>
</reference>